<dbReference type="EMBL" id="JAJNOC010000003">
    <property type="protein sequence ID" value="MCD2516832.1"/>
    <property type="molecule type" value="Genomic_DNA"/>
</dbReference>
<dbReference type="Proteomes" id="UP001179361">
    <property type="component" value="Unassembled WGS sequence"/>
</dbReference>
<keyword evidence="2" id="KW-1185">Reference proteome</keyword>
<gene>
    <name evidence="1" type="ORF">LQ564_10980</name>
</gene>
<comment type="caution">
    <text evidence="1">The sequence shown here is derived from an EMBL/GenBank/DDBJ whole genome shotgun (WGS) entry which is preliminary data.</text>
</comment>
<evidence type="ECO:0008006" key="3">
    <source>
        <dbReference type="Google" id="ProtNLM"/>
    </source>
</evidence>
<evidence type="ECO:0000313" key="2">
    <source>
        <dbReference type="Proteomes" id="UP001179361"/>
    </source>
</evidence>
<protein>
    <recommendedName>
        <fullName evidence="3">Nuclear transport factor 2 family protein</fullName>
    </recommendedName>
</protein>
<dbReference type="SUPFAM" id="SSF54427">
    <property type="entry name" value="NTF2-like"/>
    <property type="match status" value="1"/>
</dbReference>
<dbReference type="RefSeq" id="WP_231058157.1">
    <property type="nucleotide sequence ID" value="NZ_JAJNOC010000003.1"/>
</dbReference>
<dbReference type="InterPro" id="IPR032710">
    <property type="entry name" value="NTF2-like_dom_sf"/>
</dbReference>
<sequence length="48" mass="5564">MLTEVETLTRFFAAINRFDIDAIGQYFAPDVLRAEPEGLTVHIELFHR</sequence>
<name>A0ABS8Q6Z1_9BURK</name>
<dbReference type="Gene3D" id="3.10.450.50">
    <property type="match status" value="1"/>
</dbReference>
<reference evidence="1" key="1">
    <citation type="submission" date="2021-11" db="EMBL/GenBank/DDBJ databases">
        <title>The complete genome of Massilia sp sp. G4R7.</title>
        <authorList>
            <person name="Liu L."/>
            <person name="Yue J."/>
            <person name="Yuan J."/>
            <person name="Yang F."/>
            <person name="Li L."/>
        </authorList>
    </citation>
    <scope>NUCLEOTIDE SEQUENCE</scope>
    <source>
        <strain evidence="1">G4R7</strain>
    </source>
</reference>
<organism evidence="1 2">
    <name type="scientific">Massilia phyllostachyos</name>
    <dbReference type="NCBI Taxonomy" id="2898585"/>
    <lineage>
        <taxon>Bacteria</taxon>
        <taxon>Pseudomonadati</taxon>
        <taxon>Pseudomonadota</taxon>
        <taxon>Betaproteobacteria</taxon>
        <taxon>Burkholderiales</taxon>
        <taxon>Oxalobacteraceae</taxon>
        <taxon>Telluria group</taxon>
        <taxon>Massilia</taxon>
    </lineage>
</organism>
<evidence type="ECO:0000313" key="1">
    <source>
        <dbReference type="EMBL" id="MCD2516832.1"/>
    </source>
</evidence>
<accession>A0ABS8Q6Z1</accession>
<proteinExistence type="predicted"/>